<evidence type="ECO:0000256" key="2">
    <source>
        <dbReference type="ARBA" id="ARBA00022771"/>
    </source>
</evidence>
<dbReference type="GO" id="GO:0008270">
    <property type="term" value="F:zinc ion binding"/>
    <property type="evidence" value="ECO:0007669"/>
    <property type="project" value="UniProtKB-KW"/>
</dbReference>
<dbReference type="PANTHER" id="PTHR10237:SF14">
    <property type="entry name" value="MYND-TYPE DOMAIN-CONTAINING PROTEIN"/>
    <property type="match status" value="1"/>
</dbReference>
<keyword evidence="8" id="KW-1185">Reference proteome</keyword>
<protein>
    <recommendedName>
        <fullName evidence="6">MYND-type domain-containing protein</fullName>
    </recommendedName>
</protein>
<keyword evidence="1" id="KW-0479">Metal-binding</keyword>
<sequence length="463" mass="52788">MPSTEISENPNDGSCAACNKEGAVLQCAPCRDAGVDVFFCNSDCQVKLWKTHKDVCKKSSNGNPKKEVSNANKEAKAERKKGRQLRKDSQNCDNCSKTGVDIGSKLSVCSKCNSAYYCSRECQVEHWPTHKKYCKHNSEIKKNVESSLDSSREVNIYNLFEKWVGKTSSMSCFSNAVYHALKKKGVEQQPPVKAVRIEIEFNYNAQTFVVAEEPRAVAIADLHQTDKEMIRKILKEKPAKKIDQVYNHFVFISTKELGTRCFHKISIGITKSELDQMNAIDIDMFLIRNISPQVRLKSNLFRGWKSIRRNNLQKQMEQMNLGQSYTAFVQNALQFFCNKSLQNTHRIVVYTRMGKEIGQISQLLHYQVVSIAEFKEYKEDIQEFVIHVGDIESRSLPCTDMAIETLFTDSNICFGFDHTVLCAVNVIQNKSPKQCKKAADKHFRKLQKSVKEMPSDLLEKVSL</sequence>
<feature type="region of interest" description="Disordered" evidence="5">
    <location>
        <begin position="57"/>
        <end position="90"/>
    </location>
</feature>
<dbReference type="Pfam" id="PF01753">
    <property type="entry name" value="zf-MYND"/>
    <property type="match status" value="2"/>
</dbReference>
<feature type="domain" description="MYND-type" evidence="6">
    <location>
        <begin position="15"/>
        <end position="56"/>
    </location>
</feature>
<dbReference type="EMBL" id="BLLK01000025">
    <property type="protein sequence ID" value="GFH48029.1"/>
    <property type="molecule type" value="Genomic_DNA"/>
</dbReference>
<evidence type="ECO:0000256" key="1">
    <source>
        <dbReference type="ARBA" id="ARBA00022723"/>
    </source>
</evidence>
<feature type="domain" description="MYND-type" evidence="6">
    <location>
        <begin position="92"/>
        <end position="134"/>
    </location>
</feature>
<dbReference type="InterPro" id="IPR002893">
    <property type="entry name" value="Znf_MYND"/>
</dbReference>
<keyword evidence="2 4" id="KW-0863">Zinc-finger</keyword>
<evidence type="ECO:0000256" key="3">
    <source>
        <dbReference type="ARBA" id="ARBA00022833"/>
    </source>
</evidence>
<gene>
    <name evidence="7" type="ORF">CTEN210_04505</name>
</gene>
<keyword evidence="3" id="KW-0862">Zinc</keyword>
<evidence type="ECO:0000313" key="7">
    <source>
        <dbReference type="EMBL" id="GFH48029.1"/>
    </source>
</evidence>
<proteinExistence type="predicted"/>
<comment type="caution">
    <text evidence="7">The sequence shown here is derived from an EMBL/GenBank/DDBJ whole genome shotgun (WGS) entry which is preliminary data.</text>
</comment>
<reference evidence="7 8" key="1">
    <citation type="journal article" date="2021" name="Sci. Rep.">
        <title>The genome of the diatom Chaetoceros tenuissimus carries an ancient integrated fragment of an extant virus.</title>
        <authorList>
            <person name="Hongo Y."/>
            <person name="Kimura K."/>
            <person name="Takaki Y."/>
            <person name="Yoshida Y."/>
            <person name="Baba S."/>
            <person name="Kobayashi G."/>
            <person name="Nagasaki K."/>
            <person name="Hano T."/>
            <person name="Tomaru Y."/>
        </authorList>
    </citation>
    <scope>NUCLEOTIDE SEQUENCE [LARGE SCALE GENOMIC DNA]</scope>
    <source>
        <strain evidence="7 8">NIES-3715</strain>
    </source>
</reference>
<organism evidence="7 8">
    <name type="scientific">Chaetoceros tenuissimus</name>
    <dbReference type="NCBI Taxonomy" id="426638"/>
    <lineage>
        <taxon>Eukaryota</taxon>
        <taxon>Sar</taxon>
        <taxon>Stramenopiles</taxon>
        <taxon>Ochrophyta</taxon>
        <taxon>Bacillariophyta</taxon>
        <taxon>Coscinodiscophyceae</taxon>
        <taxon>Chaetocerotophycidae</taxon>
        <taxon>Chaetocerotales</taxon>
        <taxon>Chaetocerotaceae</taxon>
        <taxon>Chaetoceros</taxon>
    </lineage>
</organism>
<dbReference type="InterPro" id="IPR024119">
    <property type="entry name" value="TF_DEAF-1"/>
</dbReference>
<dbReference type="SUPFAM" id="SSF144232">
    <property type="entry name" value="HIT/MYND zinc finger-like"/>
    <property type="match status" value="2"/>
</dbReference>
<dbReference type="PANTHER" id="PTHR10237">
    <property type="entry name" value="DEFORMED EPIDERMAL AUTOREGULATORY FACTOR 1 HOMOLOG SUPPRESSIN"/>
    <property type="match status" value="1"/>
</dbReference>
<dbReference type="PROSITE" id="PS50865">
    <property type="entry name" value="ZF_MYND_2"/>
    <property type="match status" value="2"/>
</dbReference>
<accession>A0AAD3CNQ5</accession>
<name>A0AAD3CNQ5_9STRA</name>
<evidence type="ECO:0000313" key="8">
    <source>
        <dbReference type="Proteomes" id="UP001054902"/>
    </source>
</evidence>
<evidence type="ECO:0000256" key="5">
    <source>
        <dbReference type="SAM" id="MobiDB-lite"/>
    </source>
</evidence>
<feature type="compositionally biased region" description="Basic and acidic residues" evidence="5">
    <location>
        <begin position="64"/>
        <end position="77"/>
    </location>
</feature>
<dbReference type="GO" id="GO:0005634">
    <property type="term" value="C:nucleus"/>
    <property type="evidence" value="ECO:0007669"/>
    <property type="project" value="TreeGrafter"/>
</dbReference>
<evidence type="ECO:0000259" key="6">
    <source>
        <dbReference type="PROSITE" id="PS50865"/>
    </source>
</evidence>
<dbReference type="GO" id="GO:0000981">
    <property type="term" value="F:DNA-binding transcription factor activity, RNA polymerase II-specific"/>
    <property type="evidence" value="ECO:0007669"/>
    <property type="project" value="TreeGrafter"/>
</dbReference>
<dbReference type="PROSITE" id="PS01360">
    <property type="entry name" value="ZF_MYND_1"/>
    <property type="match status" value="1"/>
</dbReference>
<dbReference type="Gene3D" id="6.10.140.2220">
    <property type="match status" value="2"/>
</dbReference>
<evidence type="ECO:0000256" key="4">
    <source>
        <dbReference type="PROSITE-ProRule" id="PRU00134"/>
    </source>
</evidence>
<dbReference type="Proteomes" id="UP001054902">
    <property type="component" value="Unassembled WGS sequence"/>
</dbReference>
<dbReference type="AlphaFoldDB" id="A0AAD3CNQ5"/>